<dbReference type="KEGG" id="gaw:V144x_02310"/>
<feature type="domain" description="Tyr recombinase" evidence="2">
    <location>
        <begin position="127"/>
        <end position="323"/>
    </location>
</feature>
<evidence type="ECO:0000259" key="2">
    <source>
        <dbReference type="PROSITE" id="PS51898"/>
    </source>
</evidence>
<dbReference type="PROSITE" id="PS51898">
    <property type="entry name" value="TYR_RECOMBINASE"/>
    <property type="match status" value="1"/>
</dbReference>
<proteinExistence type="predicted"/>
<dbReference type="GO" id="GO:0003677">
    <property type="term" value="F:DNA binding"/>
    <property type="evidence" value="ECO:0007669"/>
    <property type="project" value="InterPro"/>
</dbReference>
<dbReference type="InterPro" id="IPR011010">
    <property type="entry name" value="DNA_brk_join_enz"/>
</dbReference>
<accession>A0A517VP65</accession>
<gene>
    <name evidence="3" type="ORF">V144x_02310</name>
</gene>
<keyword evidence="1" id="KW-0233">DNA recombination</keyword>
<protein>
    <submittedName>
        <fullName evidence="3">Phage integrase family protein</fullName>
    </submittedName>
</protein>
<dbReference type="GO" id="GO:0015074">
    <property type="term" value="P:DNA integration"/>
    <property type="evidence" value="ECO:0007669"/>
    <property type="project" value="InterPro"/>
</dbReference>
<name>A0A517VP65_9PLAN</name>
<dbReference type="SUPFAM" id="SSF56349">
    <property type="entry name" value="DNA breaking-rejoining enzymes"/>
    <property type="match status" value="1"/>
</dbReference>
<reference evidence="3 4" key="1">
    <citation type="submission" date="2019-03" db="EMBL/GenBank/DDBJ databases">
        <title>Deep-cultivation of Planctomycetes and their phenomic and genomic characterization uncovers novel biology.</title>
        <authorList>
            <person name="Wiegand S."/>
            <person name="Jogler M."/>
            <person name="Boedeker C."/>
            <person name="Pinto D."/>
            <person name="Vollmers J."/>
            <person name="Rivas-Marin E."/>
            <person name="Kohn T."/>
            <person name="Peeters S.H."/>
            <person name="Heuer A."/>
            <person name="Rast P."/>
            <person name="Oberbeckmann S."/>
            <person name="Bunk B."/>
            <person name="Jeske O."/>
            <person name="Meyerdierks A."/>
            <person name="Storesund J.E."/>
            <person name="Kallscheuer N."/>
            <person name="Luecker S."/>
            <person name="Lage O.M."/>
            <person name="Pohl T."/>
            <person name="Merkel B.J."/>
            <person name="Hornburger P."/>
            <person name="Mueller R.-W."/>
            <person name="Bruemmer F."/>
            <person name="Labrenz M."/>
            <person name="Spormann A.M."/>
            <person name="Op den Camp H."/>
            <person name="Overmann J."/>
            <person name="Amann R."/>
            <person name="Jetten M.S.M."/>
            <person name="Mascher T."/>
            <person name="Medema M.H."/>
            <person name="Devos D.P."/>
            <person name="Kaster A.-K."/>
            <person name="Ovreas L."/>
            <person name="Rohde M."/>
            <person name="Galperin M.Y."/>
            <person name="Jogler C."/>
        </authorList>
    </citation>
    <scope>NUCLEOTIDE SEQUENCE [LARGE SCALE GENOMIC DNA]</scope>
    <source>
        <strain evidence="3 4">V144</strain>
    </source>
</reference>
<evidence type="ECO:0000256" key="1">
    <source>
        <dbReference type="ARBA" id="ARBA00023172"/>
    </source>
</evidence>
<dbReference type="InterPro" id="IPR002104">
    <property type="entry name" value="Integrase_catalytic"/>
</dbReference>
<evidence type="ECO:0000313" key="4">
    <source>
        <dbReference type="Proteomes" id="UP000318704"/>
    </source>
</evidence>
<dbReference type="Gene3D" id="1.10.443.10">
    <property type="entry name" value="Intergrase catalytic core"/>
    <property type="match status" value="1"/>
</dbReference>
<organism evidence="3 4">
    <name type="scientific">Gimesia aquarii</name>
    <dbReference type="NCBI Taxonomy" id="2527964"/>
    <lineage>
        <taxon>Bacteria</taxon>
        <taxon>Pseudomonadati</taxon>
        <taxon>Planctomycetota</taxon>
        <taxon>Planctomycetia</taxon>
        <taxon>Planctomycetales</taxon>
        <taxon>Planctomycetaceae</taxon>
        <taxon>Gimesia</taxon>
    </lineage>
</organism>
<sequence>MQQIRKDELYWPVYRDMYLQRLQVHNKDKTYVDNVRRTLDRFGTYSNLTMRLLVDVTNHDLELYLKRRQDDSWRGKPLSNVTLNNELGHICTCLAKAGPRENRGPNRGNYGFLECPPYIDLLEVDETDPEVITEDQIKRFSNATRYARSPRVTGCTPAEFWQAVLLLGLVTGLRRRGLLLIERPSDEMLIEKRELFLPAKYHKTRNSLRIPLGSAEVVSILAKLPSKEGEPLLPWKDEKTGRSLSLAYFSNTMTRIQREAGISEGDRIKTKNLRSTAATIIAEQHGDDVAKKRLGHSPNSKTLLTNYKAKRVSDADRQASEMLGELVLPHMTDHGLKIFGA</sequence>
<dbReference type="AlphaFoldDB" id="A0A517VP65"/>
<dbReference type="InterPro" id="IPR013762">
    <property type="entry name" value="Integrase-like_cat_sf"/>
</dbReference>
<dbReference type="EMBL" id="CP037920">
    <property type="protein sequence ID" value="QDT94799.1"/>
    <property type="molecule type" value="Genomic_DNA"/>
</dbReference>
<evidence type="ECO:0000313" key="3">
    <source>
        <dbReference type="EMBL" id="QDT94799.1"/>
    </source>
</evidence>
<dbReference type="Proteomes" id="UP000318704">
    <property type="component" value="Chromosome"/>
</dbReference>
<dbReference type="RefSeq" id="WP_144980112.1">
    <property type="nucleotide sequence ID" value="NZ_CP037920.1"/>
</dbReference>
<dbReference type="GO" id="GO:0006310">
    <property type="term" value="P:DNA recombination"/>
    <property type="evidence" value="ECO:0007669"/>
    <property type="project" value="UniProtKB-KW"/>
</dbReference>